<comment type="caution">
    <text evidence="3">The sequence shown here is derived from an EMBL/GenBank/DDBJ whole genome shotgun (WGS) entry which is preliminary data.</text>
</comment>
<keyword evidence="1" id="KW-0863">Zinc-finger</keyword>
<feature type="domain" description="C2H2-type" evidence="2">
    <location>
        <begin position="80"/>
        <end position="108"/>
    </location>
</feature>
<dbReference type="OrthoDB" id="6077919at2759"/>
<dbReference type="GO" id="GO:0008270">
    <property type="term" value="F:zinc ion binding"/>
    <property type="evidence" value="ECO:0007669"/>
    <property type="project" value="UniProtKB-KW"/>
</dbReference>
<dbReference type="InterPro" id="IPR036236">
    <property type="entry name" value="Znf_C2H2_sf"/>
</dbReference>
<evidence type="ECO:0000313" key="4">
    <source>
        <dbReference type="Proteomes" id="UP000054937"/>
    </source>
</evidence>
<keyword evidence="4" id="KW-1185">Reference proteome</keyword>
<dbReference type="EMBL" id="LDAU01000110">
    <property type="protein sequence ID" value="KRX05078.1"/>
    <property type="molecule type" value="Genomic_DNA"/>
</dbReference>
<dbReference type="SUPFAM" id="SSF57667">
    <property type="entry name" value="beta-beta-alpha zinc fingers"/>
    <property type="match status" value="1"/>
</dbReference>
<evidence type="ECO:0000256" key="1">
    <source>
        <dbReference type="PROSITE-ProRule" id="PRU00042"/>
    </source>
</evidence>
<dbReference type="Proteomes" id="UP000054937">
    <property type="component" value="Unassembled WGS sequence"/>
</dbReference>
<dbReference type="SMART" id="SM00355">
    <property type="entry name" value="ZnF_C2H2"/>
    <property type="match status" value="2"/>
</dbReference>
<reference evidence="3 4" key="1">
    <citation type="journal article" date="2015" name="Sci. Rep.">
        <title>Genome of the facultative scuticociliatosis pathogen Pseudocohnilembus persalinus provides insight into its virulence through horizontal gene transfer.</title>
        <authorList>
            <person name="Xiong J."/>
            <person name="Wang G."/>
            <person name="Cheng J."/>
            <person name="Tian M."/>
            <person name="Pan X."/>
            <person name="Warren A."/>
            <person name="Jiang C."/>
            <person name="Yuan D."/>
            <person name="Miao W."/>
        </authorList>
    </citation>
    <scope>NUCLEOTIDE SEQUENCE [LARGE SCALE GENOMIC DNA]</scope>
    <source>
        <strain evidence="3">36N120E</strain>
    </source>
</reference>
<evidence type="ECO:0000259" key="2">
    <source>
        <dbReference type="PROSITE" id="PS50157"/>
    </source>
</evidence>
<keyword evidence="1" id="KW-0862">Zinc</keyword>
<dbReference type="Pfam" id="PF00096">
    <property type="entry name" value="zf-C2H2"/>
    <property type="match status" value="2"/>
</dbReference>
<accession>A0A0V0QS43</accession>
<dbReference type="PROSITE" id="PS50157">
    <property type="entry name" value="ZINC_FINGER_C2H2_2"/>
    <property type="match status" value="2"/>
</dbReference>
<gene>
    <name evidence="3" type="ORF">PPERSA_06712</name>
</gene>
<feature type="domain" description="C2H2-type" evidence="2">
    <location>
        <begin position="52"/>
        <end position="80"/>
    </location>
</feature>
<dbReference type="AlphaFoldDB" id="A0A0V0QS43"/>
<proteinExistence type="predicted"/>
<name>A0A0V0QS43_PSEPJ</name>
<organism evidence="3 4">
    <name type="scientific">Pseudocohnilembus persalinus</name>
    <name type="common">Ciliate</name>
    <dbReference type="NCBI Taxonomy" id="266149"/>
    <lineage>
        <taxon>Eukaryota</taxon>
        <taxon>Sar</taxon>
        <taxon>Alveolata</taxon>
        <taxon>Ciliophora</taxon>
        <taxon>Intramacronucleata</taxon>
        <taxon>Oligohymenophorea</taxon>
        <taxon>Scuticociliatia</taxon>
        <taxon>Philasterida</taxon>
        <taxon>Pseudocohnilembidae</taxon>
        <taxon>Pseudocohnilembus</taxon>
    </lineage>
</organism>
<keyword evidence="1" id="KW-0479">Metal-binding</keyword>
<dbReference type="InterPro" id="IPR013087">
    <property type="entry name" value="Znf_C2H2_type"/>
</dbReference>
<protein>
    <recommendedName>
        <fullName evidence="2">C2H2-type domain-containing protein</fullName>
    </recommendedName>
</protein>
<dbReference type="InParanoid" id="A0A0V0QS43"/>
<dbReference type="Gene3D" id="3.30.160.60">
    <property type="entry name" value="Classic Zinc Finger"/>
    <property type="match status" value="1"/>
</dbReference>
<evidence type="ECO:0000313" key="3">
    <source>
        <dbReference type="EMBL" id="KRX05078.1"/>
    </source>
</evidence>
<dbReference type="PROSITE" id="PS00028">
    <property type="entry name" value="ZINC_FINGER_C2H2_1"/>
    <property type="match status" value="2"/>
</dbReference>
<sequence>MIKKNTSQLYELQDISDKLSEFYPPKPQKFEKTQRCFQLQQPPVSEDTENENTCHLCLKSFCSKYTLSTHIRTIHRQDPYRCHKCPKSYKAKIDLKWHYQNSHKGKMPEFLDIQPQKKLRNQNNLLELEQLNSESIQNNQYQQDLQKQNKKCQKNESFAKKKKVSGINYNQNTNTNSIYQDSNIEVESLLDWDELEQCSFNLEIVEQKTKKIDKNFGENIKEILQNDLNMPCVQQNQPLKSLITRLDSCQNNINQNIQNIKSVEYPLNQLEKQCYNLSSIDKQQQINNDNYLIKKNDNYINLPQNSSTQKSEITALESIQNHEQILEKKQSNLIFSQAQGIENIIN</sequence>